<reference evidence="1" key="1">
    <citation type="journal article" date="2014" name="Int. J. Syst. Evol. Microbiol.">
        <title>Complete genome sequence of Corynebacterium casei LMG S-19264T (=DSM 44701T), isolated from a smear-ripened cheese.</title>
        <authorList>
            <consortium name="US DOE Joint Genome Institute (JGI-PGF)"/>
            <person name="Walter F."/>
            <person name="Albersmeier A."/>
            <person name="Kalinowski J."/>
            <person name="Ruckert C."/>
        </authorList>
    </citation>
    <scope>NUCLEOTIDE SEQUENCE</scope>
    <source>
        <strain evidence="1">CGMCC 1.12726</strain>
    </source>
</reference>
<evidence type="ECO:0000313" key="1">
    <source>
        <dbReference type="EMBL" id="GGF83437.1"/>
    </source>
</evidence>
<accession>A0A917CDU6</accession>
<evidence type="ECO:0000313" key="2">
    <source>
        <dbReference type="Proteomes" id="UP000632858"/>
    </source>
</evidence>
<reference evidence="1" key="2">
    <citation type="submission" date="2020-09" db="EMBL/GenBank/DDBJ databases">
        <authorList>
            <person name="Sun Q."/>
            <person name="Zhou Y."/>
        </authorList>
    </citation>
    <scope>NUCLEOTIDE SEQUENCE</scope>
    <source>
        <strain evidence="1">CGMCC 1.12726</strain>
    </source>
</reference>
<dbReference type="Proteomes" id="UP000632858">
    <property type="component" value="Unassembled WGS sequence"/>
</dbReference>
<organism evidence="1 2">
    <name type="scientific">Arenimonas maotaiensis</name>
    <dbReference type="NCBI Taxonomy" id="1446479"/>
    <lineage>
        <taxon>Bacteria</taxon>
        <taxon>Pseudomonadati</taxon>
        <taxon>Pseudomonadota</taxon>
        <taxon>Gammaproteobacteria</taxon>
        <taxon>Lysobacterales</taxon>
        <taxon>Lysobacteraceae</taxon>
        <taxon>Arenimonas</taxon>
    </lineage>
</organism>
<gene>
    <name evidence="1" type="ORF">GCM10010960_01890</name>
</gene>
<dbReference type="PANTHER" id="PTHR41913">
    <property type="entry name" value="DUF1684 DOMAIN-CONTAINING PROTEIN"/>
    <property type="match status" value="1"/>
</dbReference>
<evidence type="ECO:0008006" key="3">
    <source>
        <dbReference type="Google" id="ProtNLM"/>
    </source>
</evidence>
<name>A0A917CDU6_9GAMM</name>
<dbReference type="AlphaFoldDB" id="A0A917CDU6"/>
<dbReference type="PROSITE" id="PS51257">
    <property type="entry name" value="PROKAR_LIPOPROTEIN"/>
    <property type="match status" value="1"/>
</dbReference>
<keyword evidence="2" id="KW-1185">Reference proteome</keyword>
<proteinExistence type="predicted"/>
<sequence>MRKILMMAATLLLAACQQGPSPEQLAKEKAEKMKYEAEIAAWRSERIERLKKPDGWLSLVGMHWLPVEGFTRVGSGADNGTRLATGPARLGVISTAAGNRVWLQPEAGVALTLDGQPLTGKTELTPDSRGTPSVVGFENGRASFVVIERGGKLALRVRDAEAETRTKFTGIDYFPIDTAFRFTATFTPHEAGRTIDIVNILGMVEPMMNPGTVSFTVGEVTHTLEAVDEGDGRLFLIFADRTSGKESYAAARFLYADPAGADGTTVVDFNKAYNPPCAFNAYSTCPMPPPENRLDLAVTAGEKKPRKI</sequence>
<dbReference type="InterPro" id="IPR012467">
    <property type="entry name" value="DUF1684"/>
</dbReference>
<dbReference type="Pfam" id="PF07920">
    <property type="entry name" value="DUF1684"/>
    <property type="match status" value="1"/>
</dbReference>
<comment type="caution">
    <text evidence="1">The sequence shown here is derived from an EMBL/GenBank/DDBJ whole genome shotgun (WGS) entry which is preliminary data.</text>
</comment>
<dbReference type="EMBL" id="BMFO01000001">
    <property type="protein sequence ID" value="GGF83437.1"/>
    <property type="molecule type" value="Genomic_DNA"/>
</dbReference>
<dbReference type="PANTHER" id="PTHR41913:SF1">
    <property type="entry name" value="DUF1684 DOMAIN-CONTAINING PROTEIN"/>
    <property type="match status" value="1"/>
</dbReference>
<protein>
    <recommendedName>
        <fullName evidence="3">DUF1684 domain-containing protein</fullName>
    </recommendedName>
</protein>